<dbReference type="EC" id="2.1.2.9" evidence="3 8"/>
<dbReference type="Gene3D" id="3.40.50.170">
    <property type="entry name" value="Formyl transferase, N-terminal domain"/>
    <property type="match status" value="1"/>
</dbReference>
<gene>
    <name evidence="8 11" type="primary">fmt</name>
    <name evidence="11" type="ORF">ACJDT4_05700</name>
</gene>
<evidence type="ECO:0000256" key="1">
    <source>
        <dbReference type="ARBA" id="ARBA00002606"/>
    </source>
</evidence>
<sequence>MNIVFMGTPEFAVPSLKKLIENYDVKAVFTQPDRPKGRGKKLAMSPVKEVAVENNIPVFQPQSLKKEHEYVEKLKEIKPDFIIVVAFGQILSEEVLNIPKYACINVHASLLPKYRGSAPIIWSVVNGEKKSGVTTMLMAKGIDTGDMLLKCETDIDPDMTSGQLQDILAEKGANLLLNTIEDFKDGKIEPERQNDEEASYISVISKDLGEINWNNSAESIHNLIRGFNPWPSAYTHYEDKVMKIHESKVIDTDFKGTPGLVTDVSKEGIKVETGEGKLLITLVQFPGKKIMSVKDYIAGNTIEKGIILK</sequence>
<protein>
    <recommendedName>
        <fullName evidence="4 8">Methionyl-tRNA formyltransferase</fullName>
        <ecNumber evidence="3 8">2.1.2.9</ecNumber>
    </recommendedName>
</protein>
<feature type="binding site" evidence="8">
    <location>
        <begin position="109"/>
        <end position="112"/>
    </location>
    <ligand>
        <name>(6S)-5,6,7,8-tetrahydrofolate</name>
        <dbReference type="ChEBI" id="CHEBI:57453"/>
    </ligand>
</feature>
<name>A0ABW8TBV8_9CLOT</name>
<dbReference type="InterPro" id="IPR005794">
    <property type="entry name" value="Fmt"/>
</dbReference>
<dbReference type="Pfam" id="PF00551">
    <property type="entry name" value="Formyl_trans_N"/>
    <property type="match status" value="1"/>
</dbReference>
<dbReference type="PANTHER" id="PTHR11138:SF5">
    <property type="entry name" value="METHIONYL-TRNA FORMYLTRANSFERASE, MITOCHONDRIAL"/>
    <property type="match status" value="1"/>
</dbReference>
<organism evidence="11 12">
    <name type="scientific">Clostridium neuense</name>
    <dbReference type="NCBI Taxonomy" id="1728934"/>
    <lineage>
        <taxon>Bacteria</taxon>
        <taxon>Bacillati</taxon>
        <taxon>Bacillota</taxon>
        <taxon>Clostridia</taxon>
        <taxon>Eubacteriales</taxon>
        <taxon>Clostridiaceae</taxon>
        <taxon>Clostridium</taxon>
    </lineage>
</organism>
<keyword evidence="5 8" id="KW-0808">Transferase</keyword>
<dbReference type="EMBL" id="JBJIAA010000004">
    <property type="protein sequence ID" value="MFL0249910.1"/>
    <property type="molecule type" value="Genomic_DNA"/>
</dbReference>
<dbReference type="GO" id="GO:0004479">
    <property type="term" value="F:methionyl-tRNA formyltransferase activity"/>
    <property type="evidence" value="ECO:0007669"/>
    <property type="project" value="UniProtKB-EC"/>
</dbReference>
<evidence type="ECO:0000256" key="3">
    <source>
        <dbReference type="ARBA" id="ARBA00012261"/>
    </source>
</evidence>
<dbReference type="HAMAP" id="MF_00182">
    <property type="entry name" value="Formyl_trans"/>
    <property type="match status" value="1"/>
</dbReference>
<dbReference type="InterPro" id="IPR011034">
    <property type="entry name" value="Formyl_transferase-like_C_sf"/>
</dbReference>
<evidence type="ECO:0000256" key="4">
    <source>
        <dbReference type="ARBA" id="ARBA00016014"/>
    </source>
</evidence>
<dbReference type="InterPro" id="IPR002376">
    <property type="entry name" value="Formyl_transf_N"/>
</dbReference>
<accession>A0ABW8TBV8</accession>
<evidence type="ECO:0000256" key="8">
    <source>
        <dbReference type="HAMAP-Rule" id="MF_00182"/>
    </source>
</evidence>
<evidence type="ECO:0000256" key="6">
    <source>
        <dbReference type="ARBA" id="ARBA00022917"/>
    </source>
</evidence>
<comment type="similarity">
    <text evidence="2 8">Belongs to the Fmt family.</text>
</comment>
<dbReference type="InterPro" id="IPR044135">
    <property type="entry name" value="Met-tRNA-FMT_C"/>
</dbReference>
<evidence type="ECO:0000256" key="2">
    <source>
        <dbReference type="ARBA" id="ARBA00010699"/>
    </source>
</evidence>
<feature type="domain" description="Formyl transferase N-terminal" evidence="9">
    <location>
        <begin position="1"/>
        <end position="179"/>
    </location>
</feature>
<dbReference type="SUPFAM" id="SSF53328">
    <property type="entry name" value="Formyltransferase"/>
    <property type="match status" value="1"/>
</dbReference>
<dbReference type="Pfam" id="PF02911">
    <property type="entry name" value="Formyl_trans_C"/>
    <property type="match status" value="1"/>
</dbReference>
<dbReference type="InterPro" id="IPR005793">
    <property type="entry name" value="Formyl_trans_C"/>
</dbReference>
<dbReference type="InterPro" id="IPR036477">
    <property type="entry name" value="Formyl_transf_N_sf"/>
</dbReference>
<dbReference type="PROSITE" id="PS00373">
    <property type="entry name" value="GART"/>
    <property type="match status" value="1"/>
</dbReference>
<evidence type="ECO:0000256" key="7">
    <source>
        <dbReference type="ARBA" id="ARBA00048558"/>
    </source>
</evidence>
<dbReference type="PANTHER" id="PTHR11138">
    <property type="entry name" value="METHIONYL-TRNA FORMYLTRANSFERASE"/>
    <property type="match status" value="1"/>
</dbReference>
<comment type="catalytic activity">
    <reaction evidence="7 8">
        <text>L-methionyl-tRNA(fMet) + (6R)-10-formyltetrahydrofolate = N-formyl-L-methionyl-tRNA(fMet) + (6S)-5,6,7,8-tetrahydrofolate + H(+)</text>
        <dbReference type="Rhea" id="RHEA:24380"/>
        <dbReference type="Rhea" id="RHEA-COMP:9952"/>
        <dbReference type="Rhea" id="RHEA-COMP:9953"/>
        <dbReference type="ChEBI" id="CHEBI:15378"/>
        <dbReference type="ChEBI" id="CHEBI:57453"/>
        <dbReference type="ChEBI" id="CHEBI:78530"/>
        <dbReference type="ChEBI" id="CHEBI:78844"/>
        <dbReference type="ChEBI" id="CHEBI:195366"/>
        <dbReference type="EC" id="2.1.2.9"/>
    </reaction>
</comment>
<dbReference type="Gene3D" id="3.10.25.10">
    <property type="entry name" value="Formyl transferase, C-terminal domain"/>
    <property type="match status" value="1"/>
</dbReference>
<dbReference type="NCBIfam" id="TIGR00460">
    <property type="entry name" value="fmt"/>
    <property type="match status" value="1"/>
</dbReference>
<evidence type="ECO:0000259" key="10">
    <source>
        <dbReference type="Pfam" id="PF02911"/>
    </source>
</evidence>
<proteinExistence type="inferred from homology"/>
<comment type="caution">
    <text evidence="11">The sequence shown here is derived from an EMBL/GenBank/DDBJ whole genome shotgun (WGS) entry which is preliminary data.</text>
</comment>
<dbReference type="SUPFAM" id="SSF50486">
    <property type="entry name" value="FMT C-terminal domain-like"/>
    <property type="match status" value="1"/>
</dbReference>
<dbReference type="RefSeq" id="WP_406786578.1">
    <property type="nucleotide sequence ID" value="NZ_JBJIAA010000004.1"/>
</dbReference>
<keyword evidence="12" id="KW-1185">Reference proteome</keyword>
<evidence type="ECO:0000256" key="5">
    <source>
        <dbReference type="ARBA" id="ARBA00022679"/>
    </source>
</evidence>
<comment type="function">
    <text evidence="1 8">Attaches a formyl group to the free amino group of methionyl-tRNA(fMet). The formyl group appears to play a dual role in the initiator identity of N-formylmethionyl-tRNA by promoting its recognition by IF2 and preventing the misappropriation of this tRNA by the elongation apparatus.</text>
</comment>
<evidence type="ECO:0000313" key="12">
    <source>
        <dbReference type="Proteomes" id="UP001623592"/>
    </source>
</evidence>
<feature type="domain" description="Formyl transferase C-terminal" evidence="10">
    <location>
        <begin position="204"/>
        <end position="300"/>
    </location>
</feature>
<reference evidence="11 12" key="1">
    <citation type="submission" date="2024-11" db="EMBL/GenBank/DDBJ databases">
        <authorList>
            <person name="Heng Y.C."/>
            <person name="Lim A.C.H."/>
            <person name="Lee J.K.Y."/>
            <person name="Kittelmann S."/>
        </authorList>
    </citation>
    <scope>NUCLEOTIDE SEQUENCE [LARGE SCALE GENOMIC DNA]</scope>
    <source>
        <strain evidence="11 12">WILCCON 0114</strain>
    </source>
</reference>
<dbReference type="CDD" id="cd08704">
    <property type="entry name" value="Met_tRNA_FMT_C"/>
    <property type="match status" value="1"/>
</dbReference>
<dbReference type="CDD" id="cd08646">
    <property type="entry name" value="FMT_core_Met-tRNA-FMT_N"/>
    <property type="match status" value="1"/>
</dbReference>
<dbReference type="InterPro" id="IPR037022">
    <property type="entry name" value="Formyl_trans_C_sf"/>
</dbReference>
<dbReference type="Proteomes" id="UP001623592">
    <property type="component" value="Unassembled WGS sequence"/>
</dbReference>
<evidence type="ECO:0000313" key="11">
    <source>
        <dbReference type="EMBL" id="MFL0249910.1"/>
    </source>
</evidence>
<keyword evidence="6 8" id="KW-0648">Protein biosynthesis</keyword>
<dbReference type="InterPro" id="IPR041711">
    <property type="entry name" value="Met-tRNA-FMT_N"/>
</dbReference>
<dbReference type="InterPro" id="IPR001555">
    <property type="entry name" value="GART_AS"/>
</dbReference>
<evidence type="ECO:0000259" key="9">
    <source>
        <dbReference type="Pfam" id="PF00551"/>
    </source>
</evidence>